<protein>
    <submittedName>
        <fullName evidence="2">Uncharacterized protein</fullName>
    </submittedName>
</protein>
<reference evidence="2" key="1">
    <citation type="submission" date="2020-10" db="EMBL/GenBank/DDBJ databases">
        <authorList>
            <person name="Hahn C.J."/>
            <person name="Laso-Perez R."/>
            <person name="Vulcano F."/>
            <person name="Vaziourakis K.-M."/>
            <person name="Stokke R."/>
            <person name="Steen I.H."/>
            <person name="Teske A."/>
            <person name="Boetius A."/>
            <person name="Liebeke M."/>
            <person name="Amann R."/>
            <person name="Knittel K."/>
        </authorList>
    </citation>
    <scope>NUCLEOTIDE SEQUENCE</scope>
    <source>
        <strain evidence="3">Gfbio:e3339647-f889-4370-9287-4fb5cb688e4c:AG392D22_GoMArc1</strain>
        <strain evidence="2">Gfbio:e3339647-f889-4370-9287-4fb5cb688e4c:AG394J04_GoMArc1</strain>
    </source>
</reference>
<dbReference type="AlphaFoldDB" id="A0A811T9L5"/>
<organism evidence="2 4">
    <name type="scientific">Candidatus Argoarchaeum ethanivorans</name>
    <dbReference type="NCBI Taxonomy" id="2608793"/>
    <lineage>
        <taxon>Archaea</taxon>
        <taxon>Methanobacteriati</taxon>
        <taxon>Methanobacteriota</taxon>
        <taxon>Stenosarchaea group</taxon>
        <taxon>Methanomicrobia</taxon>
        <taxon>Methanosarcinales</taxon>
        <taxon>Methanosarcinales incertae sedis</taxon>
        <taxon>GOM Arc I cluster</taxon>
        <taxon>Candidatus Argoarchaeum</taxon>
    </lineage>
</organism>
<name>A0A811T9L5_9EURY</name>
<proteinExistence type="predicted"/>
<feature type="transmembrane region" description="Helical" evidence="1">
    <location>
        <begin position="47"/>
        <end position="73"/>
    </location>
</feature>
<keyword evidence="1" id="KW-1133">Transmembrane helix</keyword>
<keyword evidence="1" id="KW-0472">Membrane</keyword>
<evidence type="ECO:0000313" key="4">
    <source>
        <dbReference type="Proteomes" id="UP000603056"/>
    </source>
</evidence>
<evidence type="ECO:0000313" key="3">
    <source>
        <dbReference type="EMBL" id="CAD6494398.1"/>
    </source>
</evidence>
<evidence type="ECO:0000256" key="1">
    <source>
        <dbReference type="SAM" id="Phobius"/>
    </source>
</evidence>
<dbReference type="EMBL" id="CAJHIP010000039">
    <property type="protein sequence ID" value="CAD6494004.1"/>
    <property type="molecule type" value="Genomic_DNA"/>
</dbReference>
<sequence>MGSKFISVVKCFIKRPVDSVRLMLGSYESRPMESIKVHCSEVEVESYGFYAGLFMAILFVVLCAIMYLFFYAIKIVYPGP</sequence>
<dbReference type="Proteomes" id="UP000634805">
    <property type="component" value="Unassembled WGS sequence"/>
</dbReference>
<dbReference type="EMBL" id="CAJHIS010000020">
    <property type="protein sequence ID" value="CAD6494398.1"/>
    <property type="molecule type" value="Genomic_DNA"/>
</dbReference>
<dbReference type="Proteomes" id="UP000603056">
    <property type="component" value="Unassembled WGS sequence"/>
</dbReference>
<accession>A0A811T9L5</accession>
<evidence type="ECO:0000313" key="2">
    <source>
        <dbReference type="EMBL" id="CAD6494004.1"/>
    </source>
</evidence>
<comment type="caution">
    <text evidence="2">The sequence shown here is derived from an EMBL/GenBank/DDBJ whole genome shotgun (WGS) entry which is preliminary data.</text>
</comment>
<gene>
    <name evidence="3" type="ORF">EMLJLAPB_00770</name>
    <name evidence="2" type="ORF">FFODKBPE_00611</name>
</gene>
<keyword evidence="1" id="KW-0812">Transmembrane</keyword>